<dbReference type="Pfam" id="PF00581">
    <property type="entry name" value="Rhodanese"/>
    <property type="match status" value="1"/>
</dbReference>
<dbReference type="SMART" id="SM00450">
    <property type="entry name" value="RHOD"/>
    <property type="match status" value="2"/>
</dbReference>
<proteinExistence type="predicted"/>
<accession>A0A1G7WRA0</accession>
<dbReference type="InterPro" id="IPR051682">
    <property type="entry name" value="Mito_Persulfide_Diox"/>
</dbReference>
<feature type="domain" description="Rhodanese" evidence="2">
    <location>
        <begin position="359"/>
        <end position="434"/>
    </location>
</feature>
<dbReference type="CDD" id="cd07724">
    <property type="entry name" value="POD-like_MBL-fold"/>
    <property type="match status" value="1"/>
</dbReference>
<dbReference type="AlphaFoldDB" id="A0A1G7WRA0"/>
<dbReference type="PROSITE" id="PS50206">
    <property type="entry name" value="RHODANESE_3"/>
    <property type="match status" value="2"/>
</dbReference>
<dbReference type="RefSeq" id="WP_093170061.1">
    <property type="nucleotide sequence ID" value="NZ_FNCN01000007.1"/>
</dbReference>
<dbReference type="Gene3D" id="3.60.15.10">
    <property type="entry name" value="Ribonuclease Z/Hydroxyacylglutathione hydrolase-like"/>
    <property type="match status" value="1"/>
</dbReference>
<dbReference type="PANTHER" id="PTHR43084">
    <property type="entry name" value="PERSULFIDE DIOXYGENASE ETHE1"/>
    <property type="match status" value="1"/>
</dbReference>
<dbReference type="GO" id="GO:0006749">
    <property type="term" value="P:glutathione metabolic process"/>
    <property type="evidence" value="ECO:0007669"/>
    <property type="project" value="InterPro"/>
</dbReference>
<dbReference type="GO" id="GO:0070813">
    <property type="term" value="P:hydrogen sulfide metabolic process"/>
    <property type="evidence" value="ECO:0007669"/>
    <property type="project" value="TreeGrafter"/>
</dbReference>
<keyword evidence="4" id="KW-1185">Reference proteome</keyword>
<reference evidence="3 4" key="1">
    <citation type="submission" date="2016-10" db="EMBL/GenBank/DDBJ databases">
        <authorList>
            <person name="de Groot N.N."/>
        </authorList>
    </citation>
    <scope>NUCLEOTIDE SEQUENCE [LARGE SCALE GENOMIC DNA]</scope>
    <source>
        <strain evidence="3 4">CPCC 201354</strain>
    </source>
</reference>
<dbReference type="Gene3D" id="3.40.250.10">
    <property type="entry name" value="Rhodanese-like domain"/>
    <property type="match status" value="2"/>
</dbReference>
<evidence type="ECO:0000313" key="3">
    <source>
        <dbReference type="EMBL" id="SDG74424.1"/>
    </source>
</evidence>
<dbReference type="Pfam" id="PF00753">
    <property type="entry name" value="Lactamase_B"/>
    <property type="match status" value="1"/>
</dbReference>
<name>A0A1G7WRA0_9ACTN</name>
<organism evidence="3 4">
    <name type="scientific">Sinosporangium album</name>
    <dbReference type="NCBI Taxonomy" id="504805"/>
    <lineage>
        <taxon>Bacteria</taxon>
        <taxon>Bacillati</taxon>
        <taxon>Actinomycetota</taxon>
        <taxon>Actinomycetes</taxon>
        <taxon>Streptosporangiales</taxon>
        <taxon>Streptosporangiaceae</taxon>
        <taxon>Sinosporangium</taxon>
    </lineage>
</organism>
<dbReference type="InterPro" id="IPR001279">
    <property type="entry name" value="Metallo-B-lactamas"/>
</dbReference>
<dbReference type="GO" id="GO:0050313">
    <property type="term" value="F:sulfur dioxygenase activity"/>
    <property type="evidence" value="ECO:0007669"/>
    <property type="project" value="InterPro"/>
</dbReference>
<dbReference type="EMBL" id="FNCN01000007">
    <property type="protein sequence ID" value="SDG74424.1"/>
    <property type="molecule type" value="Genomic_DNA"/>
</dbReference>
<evidence type="ECO:0000259" key="2">
    <source>
        <dbReference type="PROSITE" id="PS50206"/>
    </source>
</evidence>
<dbReference type="InterPro" id="IPR036866">
    <property type="entry name" value="RibonucZ/Hydroxyglut_hydro"/>
</dbReference>
<dbReference type="InterPro" id="IPR044528">
    <property type="entry name" value="POD-like_MBL-fold"/>
</dbReference>
<dbReference type="PANTHER" id="PTHR43084:SF1">
    <property type="entry name" value="PERSULFIDE DIOXYGENASE ETHE1, MITOCHONDRIAL"/>
    <property type="match status" value="1"/>
</dbReference>
<dbReference type="OrthoDB" id="3196337at2"/>
<dbReference type="InterPro" id="IPR001763">
    <property type="entry name" value="Rhodanese-like_dom"/>
</dbReference>
<dbReference type="GO" id="GO:0046872">
    <property type="term" value="F:metal ion binding"/>
    <property type="evidence" value="ECO:0007669"/>
    <property type="project" value="UniProtKB-KW"/>
</dbReference>
<dbReference type="SUPFAM" id="SSF52821">
    <property type="entry name" value="Rhodanese/Cell cycle control phosphatase"/>
    <property type="match status" value="2"/>
</dbReference>
<dbReference type="SMART" id="SM00849">
    <property type="entry name" value="Lactamase_B"/>
    <property type="match status" value="1"/>
</dbReference>
<gene>
    <name evidence="3" type="ORF">SAMN05421505_107157</name>
</gene>
<evidence type="ECO:0000313" key="4">
    <source>
        <dbReference type="Proteomes" id="UP000198923"/>
    </source>
</evidence>
<sequence>MDITSFRTPGLGDQTHLLVHDGHGILVDPQRDISRFLDTAERQGVHVRFVLETHLHNDYVSGARDAARATGAELVLPAATAPAYRHTPAFHLEDITGPSGLTVRPLHTPGHTPEHTSYLILLDGEPAAVFSGGSLLVASAGRPDLLGPERARTLARLQHGSLRRLAGLPGDVRLLPTHGEGSFCTVTGAGRHTSTIADELTGNPLLAIPDAERFADQILAEPLPIPAFYRHMGPANLYGAPPMPPVSAPALRPEDLAALPEGTRLVDIRPRARQAAGILPGSTPVELRDDFGSWVGWLVPYGTPIALVADPGQDAEEALTQLARIGVDTVVGVLTDAGPAAALQTFELLELPAFAERLAAPDAQLLDVRAPGEHAAAPLPGAVHRYLPDLYAEGVPDRLDPARPVLVACGSGRRAAIATGPLLAEGHRPVVLTGAGVADLAGLRAA</sequence>
<dbReference type="SUPFAM" id="SSF56281">
    <property type="entry name" value="Metallo-hydrolase/oxidoreductase"/>
    <property type="match status" value="1"/>
</dbReference>
<dbReference type="CDD" id="cd00158">
    <property type="entry name" value="RHOD"/>
    <property type="match status" value="1"/>
</dbReference>
<protein>
    <submittedName>
        <fullName evidence="3">Glyoxylase, beta-lactamase superfamily II</fullName>
    </submittedName>
</protein>
<dbReference type="Proteomes" id="UP000198923">
    <property type="component" value="Unassembled WGS sequence"/>
</dbReference>
<feature type="domain" description="Rhodanese" evidence="2">
    <location>
        <begin position="259"/>
        <end position="347"/>
    </location>
</feature>
<dbReference type="STRING" id="504805.SAMN05421505_107157"/>
<evidence type="ECO:0000256" key="1">
    <source>
        <dbReference type="ARBA" id="ARBA00022723"/>
    </source>
</evidence>
<keyword evidence="1" id="KW-0479">Metal-binding</keyword>
<dbReference type="InterPro" id="IPR036873">
    <property type="entry name" value="Rhodanese-like_dom_sf"/>
</dbReference>